<dbReference type="InterPro" id="IPR008984">
    <property type="entry name" value="SMAD_FHA_dom_sf"/>
</dbReference>
<name>A0A9N8EBE9_9STRA</name>
<reference evidence="4" key="1">
    <citation type="submission" date="2020-06" db="EMBL/GenBank/DDBJ databases">
        <authorList>
            <consortium name="Plant Systems Biology data submission"/>
        </authorList>
    </citation>
    <scope>NUCLEOTIDE SEQUENCE</scope>
    <source>
        <strain evidence="4">D6</strain>
    </source>
</reference>
<feature type="domain" description="FHA" evidence="3">
    <location>
        <begin position="65"/>
        <end position="116"/>
    </location>
</feature>
<evidence type="ECO:0000313" key="4">
    <source>
        <dbReference type="EMBL" id="CAB9518302.1"/>
    </source>
</evidence>
<feature type="compositionally biased region" description="Low complexity" evidence="2">
    <location>
        <begin position="520"/>
        <end position="529"/>
    </location>
</feature>
<dbReference type="PANTHER" id="PTHR23308">
    <property type="entry name" value="NUCLEAR INHIBITOR OF PROTEIN PHOSPHATASE-1"/>
    <property type="match status" value="1"/>
</dbReference>
<dbReference type="SMART" id="SM00240">
    <property type="entry name" value="FHA"/>
    <property type="match status" value="1"/>
</dbReference>
<dbReference type="Gene3D" id="2.60.200.20">
    <property type="match status" value="1"/>
</dbReference>
<feature type="compositionally biased region" description="Polar residues" evidence="2">
    <location>
        <begin position="180"/>
        <end position="203"/>
    </location>
</feature>
<protein>
    <submittedName>
        <fullName evidence="4">Solute carrier family 4 (Anion exchanger), member 1, adaptor protein</fullName>
    </submittedName>
</protein>
<evidence type="ECO:0000313" key="5">
    <source>
        <dbReference type="Proteomes" id="UP001153069"/>
    </source>
</evidence>
<evidence type="ECO:0000256" key="1">
    <source>
        <dbReference type="SAM" id="Coils"/>
    </source>
</evidence>
<accession>A0A9N8EBE9</accession>
<dbReference type="Pfam" id="PF00498">
    <property type="entry name" value="FHA"/>
    <property type="match status" value="1"/>
</dbReference>
<evidence type="ECO:0000256" key="2">
    <source>
        <dbReference type="SAM" id="MobiDB-lite"/>
    </source>
</evidence>
<keyword evidence="5" id="KW-1185">Reference proteome</keyword>
<keyword evidence="1" id="KW-0175">Coiled coil</keyword>
<gene>
    <name evidence="4" type="ORF">SEMRO_922_G220560.1</name>
</gene>
<dbReference type="SUPFAM" id="SSF49879">
    <property type="entry name" value="SMAD/FHA domain"/>
    <property type="match status" value="1"/>
</dbReference>
<feature type="coiled-coil region" evidence="1">
    <location>
        <begin position="426"/>
        <end position="453"/>
    </location>
</feature>
<feature type="region of interest" description="Disordered" evidence="2">
    <location>
        <begin position="111"/>
        <end position="136"/>
    </location>
</feature>
<proteinExistence type="predicted"/>
<sequence length="647" mass="72027">MPDISNGSTGSHDTALLITPLAPLEDQFYPDPEWARLPQDQTWKVIEIKNGVEIAQTVLSQRPSWLFGRAADQVHIPLNHESISRCHARIAFDSSGTPWLRDCASSHGTKVNKKRLPPMACGSKAEPADSTQKGSRGVVLYPGDVIVFGASTRIYCLEGPPEFQRGNKRMELLNQQYLEKGKQQQLAASTENKDNGTSNSNPAEQDKEEKEEDSGVSWGISMAEASDYAAEQDDGDEEDEAMARQRALENFGNIPEKHLKAWEKICALKYKLNNVTTESQRIRVKGDLTTGQEHQLQKNDKRQIELHQQILDREKELYQKLFPDKVNKNDSSKKRKEYYQAEDDVDDFFDRTKDQELAKQQQQNSNQAETEDSLLKKWNTLQEQWQQKNTLLQRSKDQKVAPLQQRYDRLIAAGDDGEAFFVQNDLSIAKEQVDKLQKQVQQIDEQLTEAKALLKIVNPKLVLKEDARIQQQQHKDMAPPPTMASSNSMMPPPPMSKQPEQSSSTEGGFMMPPPKRKRTAGPSPSAPDGSSDDQISEDTGVKPKVRNGPAARPGGTLAAIMASNDNGERKKKTKGPAGPPPQGSTLAAITGGNTRSQFAKPKSNSDATATQKQASTTIDLKKDEWRAPADQDGSGRTKLNAKFAGRY</sequence>
<comment type="caution">
    <text evidence="4">The sequence shown here is derived from an EMBL/GenBank/DDBJ whole genome shotgun (WGS) entry which is preliminary data.</text>
</comment>
<feature type="compositionally biased region" description="Polar residues" evidence="2">
    <location>
        <begin position="584"/>
        <end position="618"/>
    </location>
</feature>
<dbReference type="InterPro" id="IPR050923">
    <property type="entry name" value="Cell_Proc_Reg/RNA_Proc"/>
</dbReference>
<feature type="compositionally biased region" description="Basic and acidic residues" evidence="2">
    <location>
        <begin position="468"/>
        <end position="477"/>
    </location>
</feature>
<dbReference type="InterPro" id="IPR000253">
    <property type="entry name" value="FHA_dom"/>
</dbReference>
<feature type="region of interest" description="Disordered" evidence="2">
    <location>
        <begin position="180"/>
        <end position="216"/>
    </location>
</feature>
<dbReference type="EMBL" id="CAICTM010000920">
    <property type="protein sequence ID" value="CAB9518302.1"/>
    <property type="molecule type" value="Genomic_DNA"/>
</dbReference>
<feature type="compositionally biased region" description="Basic and acidic residues" evidence="2">
    <location>
        <begin position="619"/>
        <end position="635"/>
    </location>
</feature>
<dbReference type="Proteomes" id="UP001153069">
    <property type="component" value="Unassembled WGS sequence"/>
</dbReference>
<evidence type="ECO:0000259" key="3">
    <source>
        <dbReference type="PROSITE" id="PS50006"/>
    </source>
</evidence>
<feature type="region of interest" description="Disordered" evidence="2">
    <location>
        <begin position="468"/>
        <end position="647"/>
    </location>
</feature>
<organism evidence="4 5">
    <name type="scientific">Seminavis robusta</name>
    <dbReference type="NCBI Taxonomy" id="568900"/>
    <lineage>
        <taxon>Eukaryota</taxon>
        <taxon>Sar</taxon>
        <taxon>Stramenopiles</taxon>
        <taxon>Ochrophyta</taxon>
        <taxon>Bacillariophyta</taxon>
        <taxon>Bacillariophyceae</taxon>
        <taxon>Bacillariophycidae</taxon>
        <taxon>Naviculales</taxon>
        <taxon>Naviculaceae</taxon>
        <taxon>Seminavis</taxon>
    </lineage>
</organism>
<dbReference type="PROSITE" id="PS50006">
    <property type="entry name" value="FHA_DOMAIN"/>
    <property type="match status" value="1"/>
</dbReference>
<dbReference type="AlphaFoldDB" id="A0A9N8EBE9"/>
<dbReference type="OrthoDB" id="444265at2759"/>